<evidence type="ECO:0000313" key="1">
    <source>
        <dbReference type="EMBL" id="GAH88122.1"/>
    </source>
</evidence>
<feature type="non-terminal residue" evidence="1">
    <location>
        <position position="147"/>
    </location>
</feature>
<dbReference type="Gene3D" id="3.40.720.10">
    <property type="entry name" value="Alkaline Phosphatase, subunit A"/>
    <property type="match status" value="1"/>
</dbReference>
<dbReference type="SUPFAM" id="SSF53649">
    <property type="entry name" value="Alkaline phosphatase-like"/>
    <property type="match status" value="1"/>
</dbReference>
<dbReference type="AlphaFoldDB" id="X1J2C3"/>
<dbReference type="InterPro" id="IPR017850">
    <property type="entry name" value="Alkaline_phosphatase_core_sf"/>
</dbReference>
<name>X1J2C3_9ZZZZ</name>
<proteinExistence type="predicted"/>
<protein>
    <submittedName>
        <fullName evidence="1">Uncharacterized protein</fullName>
    </submittedName>
</protein>
<dbReference type="EMBL" id="BARU01037459">
    <property type="protein sequence ID" value="GAH88122.1"/>
    <property type="molecule type" value="Genomic_DNA"/>
</dbReference>
<organism evidence="1">
    <name type="scientific">marine sediment metagenome</name>
    <dbReference type="NCBI Taxonomy" id="412755"/>
    <lineage>
        <taxon>unclassified sequences</taxon>
        <taxon>metagenomes</taxon>
        <taxon>ecological metagenomes</taxon>
    </lineage>
</organism>
<reference evidence="1" key="1">
    <citation type="journal article" date="2014" name="Front. Microbiol.">
        <title>High frequency of phylogenetically diverse reductive dehalogenase-homologous genes in deep subseafloor sedimentary metagenomes.</title>
        <authorList>
            <person name="Kawai M."/>
            <person name="Futagami T."/>
            <person name="Toyoda A."/>
            <person name="Takaki Y."/>
            <person name="Nishi S."/>
            <person name="Hori S."/>
            <person name="Arai W."/>
            <person name="Tsubouchi T."/>
            <person name="Morono Y."/>
            <person name="Uchiyama I."/>
            <person name="Ito T."/>
            <person name="Fujiyama A."/>
            <person name="Inagaki F."/>
            <person name="Takami H."/>
        </authorList>
    </citation>
    <scope>NUCLEOTIDE SEQUENCE</scope>
    <source>
        <strain evidence="1">Expedition CK06-06</strain>
    </source>
</reference>
<accession>X1J2C3</accession>
<comment type="caution">
    <text evidence="1">The sequence shown here is derived from an EMBL/GenBank/DDBJ whole genome shotgun (WGS) entry which is preliminary data.</text>
</comment>
<gene>
    <name evidence="1" type="ORF">S03H2_58367</name>
</gene>
<sequence length="147" mass="15857">MSILTGKYSHGIGVWTNNHILNSGILTFAHAMGATGYNSVLVGRMHSLGPDQLQGYAECLVGDRESNYQFVISLPAGKDTDRGELIGAAGPDRISLERSGSGQSSYQVHDEYVTAADVDYLNKIGIKRKTGEISRSFSLSVGFILPY</sequence>